<keyword evidence="3" id="KW-0520">NAD</keyword>
<dbReference type="SUPFAM" id="SSF52283">
    <property type="entry name" value="Formate/glycerate dehydrogenase catalytic domain-like"/>
    <property type="match status" value="1"/>
</dbReference>
<dbReference type="InterPro" id="IPR050418">
    <property type="entry name" value="D-iso_2-hydroxyacid_DH_PdxB"/>
</dbReference>
<dbReference type="PROSITE" id="PS00670">
    <property type="entry name" value="D_2_HYDROXYACID_DH_2"/>
    <property type="match status" value="1"/>
</dbReference>
<dbReference type="Pfam" id="PF02826">
    <property type="entry name" value="2-Hacid_dh_C"/>
    <property type="match status" value="1"/>
</dbReference>
<gene>
    <name evidence="7" type="ORF">DW888_11955</name>
</gene>
<evidence type="ECO:0000313" key="7">
    <source>
        <dbReference type="EMBL" id="RHB34668.1"/>
    </source>
</evidence>
<dbReference type="Proteomes" id="UP000284379">
    <property type="component" value="Unassembled WGS sequence"/>
</dbReference>
<reference evidence="7 8" key="1">
    <citation type="submission" date="2018-08" db="EMBL/GenBank/DDBJ databases">
        <title>A genome reference for cultivated species of the human gut microbiota.</title>
        <authorList>
            <person name="Zou Y."/>
            <person name="Xue W."/>
            <person name="Luo G."/>
        </authorList>
    </citation>
    <scope>NUCLEOTIDE SEQUENCE [LARGE SCALE GENOMIC DNA]</scope>
    <source>
        <strain evidence="7 8">AM40-30BH</strain>
    </source>
</reference>
<protein>
    <submittedName>
        <fullName evidence="7">D-2-hydroxyacid dehydrogenase</fullName>
    </submittedName>
</protein>
<name>A0A413VM10_9BACE</name>
<evidence type="ECO:0000259" key="6">
    <source>
        <dbReference type="Pfam" id="PF02826"/>
    </source>
</evidence>
<evidence type="ECO:0000256" key="4">
    <source>
        <dbReference type="RuleBase" id="RU003719"/>
    </source>
</evidence>
<evidence type="ECO:0000256" key="2">
    <source>
        <dbReference type="ARBA" id="ARBA00023002"/>
    </source>
</evidence>
<sequence>MKIVVLDGYAANPGDLCWEGLKALGECTIYDRTAPEKVLERATGAEAILTNKVVITAEHIAALPQLKYIGVLATGYNIIDIDAARARGIIVTNIPAYSTPSVGQMVFAHILNITQQVQHHSEEVHKGRWTNSPDFCFWDTPLIELLGKKIGLIGLGQTGYNTARIAIGFGMKVWAYTSKSRLQLPPEIKKMELDQIFRECDIVSLHCPLTEQTRELVNARRLALMKPTAILINTGRGPLVNEQDLADALNEKKIYAAGVDVLSTEPPRADNPLLTARNCYITPHIAWATTAARERLMGIMLENLKAYMAGKPVNNVAK</sequence>
<evidence type="ECO:0000313" key="8">
    <source>
        <dbReference type="Proteomes" id="UP000284379"/>
    </source>
</evidence>
<dbReference type="PROSITE" id="PS00671">
    <property type="entry name" value="D_2_HYDROXYACID_DH_3"/>
    <property type="match status" value="1"/>
</dbReference>
<dbReference type="AlphaFoldDB" id="A0A413VM10"/>
<evidence type="ECO:0000259" key="5">
    <source>
        <dbReference type="Pfam" id="PF00389"/>
    </source>
</evidence>
<dbReference type="Pfam" id="PF00389">
    <property type="entry name" value="2-Hacid_dh"/>
    <property type="match status" value="1"/>
</dbReference>
<dbReference type="FunFam" id="3.40.50.720:FF:000203">
    <property type="entry name" value="D-3-phosphoglycerate dehydrogenase (SerA)"/>
    <property type="match status" value="1"/>
</dbReference>
<dbReference type="InterPro" id="IPR006139">
    <property type="entry name" value="D-isomer_2_OHA_DH_cat_dom"/>
</dbReference>
<comment type="caution">
    <text evidence="7">The sequence shown here is derived from an EMBL/GenBank/DDBJ whole genome shotgun (WGS) entry which is preliminary data.</text>
</comment>
<evidence type="ECO:0000256" key="1">
    <source>
        <dbReference type="ARBA" id="ARBA00005854"/>
    </source>
</evidence>
<dbReference type="EMBL" id="QSGO01000008">
    <property type="protein sequence ID" value="RHB34668.1"/>
    <property type="molecule type" value="Genomic_DNA"/>
</dbReference>
<dbReference type="PANTHER" id="PTHR43761:SF1">
    <property type="entry name" value="D-ISOMER SPECIFIC 2-HYDROXYACID DEHYDROGENASE CATALYTIC DOMAIN-CONTAINING PROTEIN-RELATED"/>
    <property type="match status" value="1"/>
</dbReference>
<accession>A0A413VM10</accession>
<dbReference type="CDD" id="cd12162">
    <property type="entry name" value="2-Hacid_dh_4"/>
    <property type="match status" value="1"/>
</dbReference>
<dbReference type="GeneID" id="69502481"/>
<evidence type="ECO:0000256" key="3">
    <source>
        <dbReference type="ARBA" id="ARBA00023027"/>
    </source>
</evidence>
<feature type="domain" description="D-isomer specific 2-hydroxyacid dehydrogenase NAD-binding" evidence="6">
    <location>
        <begin position="107"/>
        <end position="286"/>
    </location>
</feature>
<proteinExistence type="inferred from homology"/>
<dbReference type="GO" id="GO:0051287">
    <property type="term" value="F:NAD binding"/>
    <property type="evidence" value="ECO:0007669"/>
    <property type="project" value="InterPro"/>
</dbReference>
<dbReference type="SUPFAM" id="SSF51735">
    <property type="entry name" value="NAD(P)-binding Rossmann-fold domains"/>
    <property type="match status" value="1"/>
</dbReference>
<dbReference type="Gene3D" id="3.40.50.720">
    <property type="entry name" value="NAD(P)-binding Rossmann-like Domain"/>
    <property type="match status" value="2"/>
</dbReference>
<dbReference type="RefSeq" id="WP_025867270.1">
    <property type="nucleotide sequence ID" value="NZ_CABJFV010000008.1"/>
</dbReference>
<dbReference type="InterPro" id="IPR006140">
    <property type="entry name" value="D-isomer_DH_NAD-bd"/>
</dbReference>
<keyword evidence="2 4" id="KW-0560">Oxidoreductase</keyword>
<dbReference type="InterPro" id="IPR029753">
    <property type="entry name" value="D-isomer_DH_CS"/>
</dbReference>
<dbReference type="GO" id="GO:0016616">
    <property type="term" value="F:oxidoreductase activity, acting on the CH-OH group of donors, NAD or NADP as acceptor"/>
    <property type="evidence" value="ECO:0007669"/>
    <property type="project" value="InterPro"/>
</dbReference>
<dbReference type="InterPro" id="IPR036291">
    <property type="entry name" value="NAD(P)-bd_dom_sf"/>
</dbReference>
<organism evidence="7 8">
    <name type="scientific">Bacteroides nordii</name>
    <dbReference type="NCBI Taxonomy" id="291645"/>
    <lineage>
        <taxon>Bacteria</taxon>
        <taxon>Pseudomonadati</taxon>
        <taxon>Bacteroidota</taxon>
        <taxon>Bacteroidia</taxon>
        <taxon>Bacteroidales</taxon>
        <taxon>Bacteroidaceae</taxon>
        <taxon>Bacteroides</taxon>
    </lineage>
</organism>
<feature type="domain" description="D-isomer specific 2-hydroxyacid dehydrogenase catalytic" evidence="5">
    <location>
        <begin position="21"/>
        <end position="317"/>
    </location>
</feature>
<dbReference type="PANTHER" id="PTHR43761">
    <property type="entry name" value="D-ISOMER SPECIFIC 2-HYDROXYACID DEHYDROGENASE FAMILY PROTEIN (AFU_ORTHOLOGUE AFUA_1G13630)"/>
    <property type="match status" value="1"/>
</dbReference>
<comment type="similarity">
    <text evidence="1 4">Belongs to the D-isomer specific 2-hydroxyacid dehydrogenase family.</text>
</comment>